<organism evidence="2 3">
    <name type="scientific">Candidatus Nealsonbacteria bacterium CG_4_10_14_0_8_um_filter_37_14</name>
    <dbReference type="NCBI Taxonomy" id="1974684"/>
    <lineage>
        <taxon>Bacteria</taxon>
        <taxon>Candidatus Nealsoniibacteriota</taxon>
    </lineage>
</organism>
<comment type="caution">
    <text evidence="2">The sequence shown here is derived from an EMBL/GenBank/DDBJ whole genome shotgun (WGS) entry which is preliminary data.</text>
</comment>
<proteinExistence type="predicted"/>
<keyword evidence="1" id="KW-1133">Transmembrane helix</keyword>
<reference evidence="3" key="1">
    <citation type="submission" date="2017-09" db="EMBL/GenBank/DDBJ databases">
        <title>Depth-based differentiation of microbial function through sediment-hosted aquifers and enrichment of novel symbionts in the deep terrestrial subsurface.</title>
        <authorList>
            <person name="Probst A.J."/>
            <person name="Ladd B."/>
            <person name="Jarett J.K."/>
            <person name="Geller-Mcgrath D.E."/>
            <person name="Sieber C.M.K."/>
            <person name="Emerson J.B."/>
            <person name="Anantharaman K."/>
            <person name="Thomas B.C."/>
            <person name="Malmstrom R."/>
            <person name="Stieglmeier M."/>
            <person name="Klingl A."/>
            <person name="Woyke T."/>
            <person name="Ryan C.M."/>
            <person name="Banfield J.F."/>
        </authorList>
    </citation>
    <scope>NUCLEOTIDE SEQUENCE [LARGE SCALE GENOMIC DNA]</scope>
</reference>
<evidence type="ECO:0000256" key="1">
    <source>
        <dbReference type="SAM" id="Phobius"/>
    </source>
</evidence>
<protein>
    <submittedName>
        <fullName evidence="2">Uncharacterized protein</fullName>
    </submittedName>
</protein>
<dbReference type="AlphaFoldDB" id="A0A2M7R7F2"/>
<keyword evidence="1" id="KW-0812">Transmembrane</keyword>
<dbReference type="Proteomes" id="UP000230767">
    <property type="component" value="Unassembled WGS sequence"/>
</dbReference>
<evidence type="ECO:0000313" key="2">
    <source>
        <dbReference type="EMBL" id="PIY89446.1"/>
    </source>
</evidence>
<sequence>MEIFKTFKKPKDVLILLGLILLAGAVFWGIWNYYYRLLPQYVLIITKEPVYHSNKELKLAIKNILPNNICFSSCYPYYIETKLGKWVTYDYYEYCPHPDLIESCIKPDYAKFYLITLPDLDPGLHRIRVPVTISGKAGQEFREDRVYYSNDFIIK</sequence>
<name>A0A2M7R7F2_9BACT</name>
<gene>
    <name evidence="2" type="ORF">COY73_00895</name>
</gene>
<evidence type="ECO:0000313" key="3">
    <source>
        <dbReference type="Proteomes" id="UP000230767"/>
    </source>
</evidence>
<accession>A0A2M7R7F2</accession>
<keyword evidence="1" id="KW-0472">Membrane</keyword>
<dbReference type="EMBL" id="PFLW01000024">
    <property type="protein sequence ID" value="PIY89446.1"/>
    <property type="molecule type" value="Genomic_DNA"/>
</dbReference>
<feature type="transmembrane region" description="Helical" evidence="1">
    <location>
        <begin position="12"/>
        <end position="34"/>
    </location>
</feature>